<evidence type="ECO:0000313" key="10">
    <source>
        <dbReference type="Proteomes" id="UP000320776"/>
    </source>
</evidence>
<gene>
    <name evidence="9" type="primary">dtnK_2</name>
    <name evidence="9" type="ORF">SPTER_35220</name>
</gene>
<dbReference type="GO" id="GO:0016301">
    <property type="term" value="F:kinase activity"/>
    <property type="evidence" value="ECO:0007669"/>
    <property type="project" value="UniProtKB-KW"/>
</dbReference>
<organism evidence="9 10">
    <name type="scientific">Sporomusa termitida</name>
    <dbReference type="NCBI Taxonomy" id="2377"/>
    <lineage>
        <taxon>Bacteria</taxon>
        <taxon>Bacillati</taxon>
        <taxon>Bacillota</taxon>
        <taxon>Negativicutes</taxon>
        <taxon>Selenomonadales</taxon>
        <taxon>Sporomusaceae</taxon>
        <taxon>Sporomusa</taxon>
    </lineage>
</organism>
<evidence type="ECO:0000256" key="3">
    <source>
        <dbReference type="ARBA" id="ARBA00022741"/>
    </source>
</evidence>
<comment type="similarity">
    <text evidence="1">Belongs to the four-carbon acid sugar kinase family.</text>
</comment>
<evidence type="ECO:0000256" key="1">
    <source>
        <dbReference type="ARBA" id="ARBA00005715"/>
    </source>
</evidence>
<dbReference type="SUPFAM" id="SSF142764">
    <property type="entry name" value="YgbK-like"/>
    <property type="match status" value="1"/>
</dbReference>
<dbReference type="Pfam" id="PF17042">
    <property type="entry name" value="NBD_C"/>
    <property type="match status" value="1"/>
</dbReference>
<name>A0A517DXL8_9FIRM</name>
<proteinExistence type="inferred from homology"/>
<dbReference type="InterPro" id="IPR042213">
    <property type="entry name" value="NBD_C_sf"/>
</dbReference>
<dbReference type="KEGG" id="sted:SPTER_35220"/>
<reference evidence="9 10" key="1">
    <citation type="submission" date="2019-02" db="EMBL/GenBank/DDBJ databases">
        <title>Closed genome of Sporomusa termitida DSM 4440.</title>
        <authorList>
            <person name="Poehlein A."/>
            <person name="Daniel R."/>
        </authorList>
    </citation>
    <scope>NUCLEOTIDE SEQUENCE [LARGE SCALE GENOMIC DNA]</scope>
    <source>
        <strain evidence="9 10">DSM 4440</strain>
    </source>
</reference>
<evidence type="ECO:0000313" key="9">
    <source>
        <dbReference type="EMBL" id="QDR82101.1"/>
    </source>
</evidence>
<dbReference type="InterPro" id="IPR031475">
    <property type="entry name" value="NBD_C"/>
</dbReference>
<dbReference type="GO" id="GO:0005524">
    <property type="term" value="F:ATP binding"/>
    <property type="evidence" value="ECO:0007669"/>
    <property type="project" value="UniProtKB-KW"/>
</dbReference>
<feature type="domain" description="Four-carbon acid sugar kinase nucleotide binding" evidence="8">
    <location>
        <begin position="249"/>
        <end position="413"/>
    </location>
</feature>
<dbReference type="Proteomes" id="UP000320776">
    <property type="component" value="Chromosome"/>
</dbReference>
<keyword evidence="4 9" id="KW-0418">Kinase</keyword>
<dbReference type="AlphaFoldDB" id="A0A517DXL8"/>
<evidence type="ECO:0000259" key="7">
    <source>
        <dbReference type="Pfam" id="PF07005"/>
    </source>
</evidence>
<evidence type="ECO:0000259" key="8">
    <source>
        <dbReference type="Pfam" id="PF17042"/>
    </source>
</evidence>
<keyword evidence="6" id="KW-0119">Carbohydrate metabolism</keyword>
<keyword evidence="3" id="KW-0547">Nucleotide-binding</keyword>
<dbReference type="EMBL" id="CP036259">
    <property type="protein sequence ID" value="QDR82101.1"/>
    <property type="molecule type" value="Genomic_DNA"/>
</dbReference>
<dbReference type="OrthoDB" id="9778478at2"/>
<evidence type="ECO:0000256" key="5">
    <source>
        <dbReference type="ARBA" id="ARBA00022840"/>
    </source>
</evidence>
<dbReference type="InterPro" id="IPR010737">
    <property type="entry name" value="4-carb_acid_sugar_kinase_N"/>
</dbReference>
<evidence type="ECO:0000256" key="6">
    <source>
        <dbReference type="ARBA" id="ARBA00023277"/>
    </source>
</evidence>
<evidence type="ECO:0000256" key="2">
    <source>
        <dbReference type="ARBA" id="ARBA00022679"/>
    </source>
</evidence>
<evidence type="ECO:0000256" key="4">
    <source>
        <dbReference type="ARBA" id="ARBA00022777"/>
    </source>
</evidence>
<dbReference type="Gene3D" id="3.40.50.10840">
    <property type="entry name" value="Putative sugar-binding, N-terminal domain"/>
    <property type="match status" value="1"/>
</dbReference>
<dbReference type="Gene3D" id="3.40.980.20">
    <property type="entry name" value="Four-carbon acid sugar kinase, nucleotide binding domain"/>
    <property type="match status" value="1"/>
</dbReference>
<dbReference type="RefSeq" id="WP_144351521.1">
    <property type="nucleotide sequence ID" value="NZ_CP036259.1"/>
</dbReference>
<protein>
    <submittedName>
        <fullName evidence="9">D-threonate kinase</fullName>
    </submittedName>
</protein>
<feature type="domain" description="Four-carbon acid sugar kinase N-terminal" evidence="7">
    <location>
        <begin position="8"/>
        <end position="231"/>
    </location>
</feature>
<sequence>MKNQRKAMAVIADDLTGANDTGLQFSRYGLCTEVLLEGAEPGPASAADIVIWDTNSRAIDGQAAYDKVQAAVRQAQQAGFTRYYKKLDSTLRGNVGIEIKAILDMGLHDFAFVLPAFVQTGRTTVGGNHLVQGVPVEATEIARDPKCPVTESCLPALLQRQSGLQVAHIGIAELTGGPAVIDAFVRRALAAGCRIISCDGWADEHFDLAARTVAGISSQVLWAGSAGLADCLPAIFNWNDKVREQTPALVIAGSVSSVTREQIAELLAGGCELVEIEVAKYLPWQEQSALPLLAAISKKLAQGTCLVIATGYQPAAVEQTKAAGAKLGFSAVEVSEITATMLGWIGAQLVNSQKLAGIVLTGGDTAVAVCRALGVTGIRILEEVTTAIPLGTMTTREGKTLQVITKAGAFGKPGDLLQAVRKLQQ</sequence>
<dbReference type="InterPro" id="IPR037051">
    <property type="entry name" value="4-carb_acid_sugar_kinase_N_sf"/>
</dbReference>
<keyword evidence="2" id="KW-0808">Transferase</keyword>
<keyword evidence="5" id="KW-0067">ATP-binding</keyword>
<accession>A0A517DXL8</accession>
<keyword evidence="10" id="KW-1185">Reference proteome</keyword>
<dbReference type="Pfam" id="PF07005">
    <property type="entry name" value="SBD_N"/>
    <property type="match status" value="1"/>
</dbReference>